<feature type="domain" description="HpcH/HpaI aldolase/citrate lyase" evidence="4">
    <location>
        <begin position="21"/>
        <end position="245"/>
    </location>
</feature>
<keyword evidence="2" id="KW-0479">Metal-binding</keyword>
<evidence type="ECO:0000256" key="2">
    <source>
        <dbReference type="ARBA" id="ARBA00022723"/>
    </source>
</evidence>
<dbReference type="Proteomes" id="UP001500974">
    <property type="component" value="Unassembled WGS sequence"/>
</dbReference>
<evidence type="ECO:0000256" key="1">
    <source>
        <dbReference type="ARBA" id="ARBA00005568"/>
    </source>
</evidence>
<keyword evidence="6" id="KW-1185">Reference proteome</keyword>
<dbReference type="PANTHER" id="PTHR30502">
    <property type="entry name" value="2-KETO-3-DEOXY-L-RHAMNONATE ALDOLASE"/>
    <property type="match status" value="1"/>
</dbReference>
<evidence type="ECO:0000313" key="6">
    <source>
        <dbReference type="Proteomes" id="UP001500974"/>
    </source>
</evidence>
<accession>A0ABN3ARG3</accession>
<evidence type="ECO:0000259" key="4">
    <source>
        <dbReference type="Pfam" id="PF03328"/>
    </source>
</evidence>
<dbReference type="PANTHER" id="PTHR30502:SF0">
    <property type="entry name" value="PHOSPHOENOLPYRUVATE CARBOXYLASE FAMILY PROTEIN"/>
    <property type="match status" value="1"/>
</dbReference>
<reference evidence="5 6" key="1">
    <citation type="journal article" date="2019" name="Int. J. Syst. Evol. Microbiol.">
        <title>The Global Catalogue of Microorganisms (GCM) 10K type strain sequencing project: providing services to taxonomists for standard genome sequencing and annotation.</title>
        <authorList>
            <consortium name="The Broad Institute Genomics Platform"/>
            <consortium name="The Broad Institute Genome Sequencing Center for Infectious Disease"/>
            <person name="Wu L."/>
            <person name="Ma J."/>
        </authorList>
    </citation>
    <scope>NUCLEOTIDE SEQUENCE [LARGE SCALE GENOMIC DNA]</scope>
    <source>
        <strain evidence="5 6">JCM 14917</strain>
    </source>
</reference>
<sequence length="268" mass="27909">MPLPLTTTFRDVMATAERPLAGMWVCSGSPLIAELCAGAGLDWILIDAEHSPNSLETILAQLQAIHGYPVHTMVRPPVNDTVLIKQYLDLGVQNLLIPMVHSAAEAEAAVAATRYPPEGVRGVGSALARAARWNRVPDYLARAGETVSVAVQIESAAAVEAVEDILAVEGVDAIFMGPADLAASMGLLGQQEHPKVRAAVERCLDAAKKAGKPAGVNAFNPDTARHYMDAGAGFILVGADVALLARGSEALAAQFVPAADGDGPTVSY</sequence>
<evidence type="ECO:0000313" key="5">
    <source>
        <dbReference type="EMBL" id="GAA2173850.1"/>
    </source>
</evidence>
<name>A0ABN3ARG3_9MICC</name>
<evidence type="ECO:0000256" key="3">
    <source>
        <dbReference type="ARBA" id="ARBA00023239"/>
    </source>
</evidence>
<dbReference type="Gene3D" id="3.20.20.60">
    <property type="entry name" value="Phosphoenolpyruvate-binding domains"/>
    <property type="match status" value="1"/>
</dbReference>
<dbReference type="EMBL" id="BAAAON010000001">
    <property type="protein sequence ID" value="GAA2173850.1"/>
    <property type="molecule type" value="Genomic_DNA"/>
</dbReference>
<protein>
    <submittedName>
        <fullName evidence="5">4-hydroxy-2-oxoheptanedioate aldolase</fullName>
    </submittedName>
</protein>
<organism evidence="5 6">
    <name type="scientific">Arthrobacter parietis</name>
    <dbReference type="NCBI Taxonomy" id="271434"/>
    <lineage>
        <taxon>Bacteria</taxon>
        <taxon>Bacillati</taxon>
        <taxon>Actinomycetota</taxon>
        <taxon>Actinomycetes</taxon>
        <taxon>Micrococcales</taxon>
        <taxon>Micrococcaceae</taxon>
        <taxon>Arthrobacter</taxon>
    </lineage>
</organism>
<dbReference type="InterPro" id="IPR050251">
    <property type="entry name" value="HpcH-HpaI_aldolase"/>
</dbReference>
<gene>
    <name evidence="5" type="primary">hpaI</name>
    <name evidence="5" type="ORF">GCM10009784_09800</name>
</gene>
<dbReference type="InterPro" id="IPR015813">
    <property type="entry name" value="Pyrv/PenolPyrv_kinase-like_dom"/>
</dbReference>
<comment type="caution">
    <text evidence="5">The sequence shown here is derived from an EMBL/GenBank/DDBJ whole genome shotgun (WGS) entry which is preliminary data.</text>
</comment>
<dbReference type="RefSeq" id="WP_346027688.1">
    <property type="nucleotide sequence ID" value="NZ_BAAAON010000001.1"/>
</dbReference>
<comment type="similarity">
    <text evidence="1">Belongs to the HpcH/HpaI aldolase family.</text>
</comment>
<dbReference type="InterPro" id="IPR005000">
    <property type="entry name" value="Aldolase/citrate-lyase_domain"/>
</dbReference>
<dbReference type="Pfam" id="PF03328">
    <property type="entry name" value="HpcH_HpaI"/>
    <property type="match status" value="1"/>
</dbReference>
<keyword evidence="3" id="KW-0456">Lyase</keyword>
<proteinExistence type="inferred from homology"/>
<dbReference type="InterPro" id="IPR040442">
    <property type="entry name" value="Pyrv_kinase-like_dom_sf"/>
</dbReference>
<dbReference type="SUPFAM" id="SSF51621">
    <property type="entry name" value="Phosphoenolpyruvate/pyruvate domain"/>
    <property type="match status" value="1"/>
</dbReference>